<dbReference type="InterPro" id="IPR014001">
    <property type="entry name" value="Helicase_ATP-bd"/>
</dbReference>
<evidence type="ECO:0000256" key="3">
    <source>
        <dbReference type="ARBA" id="ARBA00022806"/>
    </source>
</evidence>
<evidence type="ECO:0000259" key="10">
    <source>
        <dbReference type="PROSITE" id="PS51194"/>
    </source>
</evidence>
<dbReference type="SMART" id="SM00490">
    <property type="entry name" value="HELICc"/>
    <property type="match status" value="1"/>
</dbReference>
<comment type="function">
    <text evidence="7">RNA helicase.</text>
</comment>
<dbReference type="OrthoDB" id="193716at2759"/>
<dbReference type="GO" id="GO:0005524">
    <property type="term" value="F:ATP binding"/>
    <property type="evidence" value="ECO:0007669"/>
    <property type="project" value="UniProtKB-UniRule"/>
</dbReference>
<evidence type="ECO:0000259" key="9">
    <source>
        <dbReference type="PROSITE" id="PS51192"/>
    </source>
</evidence>
<evidence type="ECO:0000256" key="5">
    <source>
        <dbReference type="ARBA" id="ARBA00022884"/>
    </source>
</evidence>
<keyword evidence="5 7" id="KW-0694">RNA-binding</keyword>
<comment type="catalytic activity">
    <reaction evidence="7">
        <text>ATP + H2O = ADP + phosphate + H(+)</text>
        <dbReference type="Rhea" id="RHEA:13065"/>
        <dbReference type="ChEBI" id="CHEBI:15377"/>
        <dbReference type="ChEBI" id="CHEBI:15378"/>
        <dbReference type="ChEBI" id="CHEBI:30616"/>
        <dbReference type="ChEBI" id="CHEBI:43474"/>
        <dbReference type="ChEBI" id="CHEBI:456216"/>
        <dbReference type="EC" id="3.6.4.13"/>
    </reaction>
</comment>
<evidence type="ECO:0000256" key="7">
    <source>
        <dbReference type="RuleBase" id="RU365068"/>
    </source>
</evidence>
<reference evidence="11 12" key="1">
    <citation type="submission" date="2017-03" db="EMBL/GenBank/DDBJ databases">
        <title>Genomes of endolithic fungi from Antarctica.</title>
        <authorList>
            <person name="Coleine C."/>
            <person name="Masonjones S."/>
            <person name="Stajich J.E."/>
        </authorList>
    </citation>
    <scope>NUCLEOTIDE SEQUENCE [LARGE SCALE GENOMIC DNA]</scope>
    <source>
        <strain evidence="11 12">CCFEE 6315</strain>
    </source>
</reference>
<organism evidence="11 12">
    <name type="scientific">Salinomyces thailandicus</name>
    <dbReference type="NCBI Taxonomy" id="706561"/>
    <lineage>
        <taxon>Eukaryota</taxon>
        <taxon>Fungi</taxon>
        <taxon>Dikarya</taxon>
        <taxon>Ascomycota</taxon>
        <taxon>Pezizomycotina</taxon>
        <taxon>Dothideomycetes</taxon>
        <taxon>Dothideomycetidae</taxon>
        <taxon>Mycosphaerellales</taxon>
        <taxon>Teratosphaeriaceae</taxon>
        <taxon>Salinomyces</taxon>
    </lineage>
</organism>
<protein>
    <recommendedName>
        <fullName evidence="7">ATP-dependent RNA helicase</fullName>
        <ecNumber evidence="7">3.6.4.13</ecNumber>
    </recommendedName>
</protein>
<dbReference type="InterPro" id="IPR000629">
    <property type="entry name" value="RNA-helicase_DEAD-box_CS"/>
</dbReference>
<keyword evidence="3 6" id="KW-0347">Helicase</keyword>
<dbReference type="InterPro" id="IPR011545">
    <property type="entry name" value="DEAD/DEAH_box_helicase_dom"/>
</dbReference>
<evidence type="ECO:0000256" key="6">
    <source>
        <dbReference type="RuleBase" id="RU000492"/>
    </source>
</evidence>
<evidence type="ECO:0000313" key="12">
    <source>
        <dbReference type="Proteomes" id="UP000308549"/>
    </source>
</evidence>
<dbReference type="EC" id="3.6.4.13" evidence="7"/>
<evidence type="ECO:0000256" key="4">
    <source>
        <dbReference type="ARBA" id="ARBA00022840"/>
    </source>
</evidence>
<dbReference type="EMBL" id="NAJL01000001">
    <property type="protein sequence ID" value="TKA34368.1"/>
    <property type="molecule type" value="Genomic_DNA"/>
</dbReference>
<keyword evidence="4 6" id="KW-0067">ATP-binding</keyword>
<dbReference type="PROSITE" id="PS51192">
    <property type="entry name" value="HELICASE_ATP_BIND_1"/>
    <property type="match status" value="1"/>
</dbReference>
<dbReference type="PROSITE" id="PS00039">
    <property type="entry name" value="DEAD_ATP_HELICASE"/>
    <property type="match status" value="1"/>
</dbReference>
<evidence type="ECO:0000256" key="8">
    <source>
        <dbReference type="SAM" id="MobiDB-lite"/>
    </source>
</evidence>
<feature type="region of interest" description="Disordered" evidence="8">
    <location>
        <begin position="587"/>
        <end position="689"/>
    </location>
</feature>
<evidence type="ECO:0000256" key="2">
    <source>
        <dbReference type="ARBA" id="ARBA00022801"/>
    </source>
</evidence>
<gene>
    <name evidence="11" type="ORF">B0A50_00350</name>
</gene>
<dbReference type="PROSITE" id="PS51194">
    <property type="entry name" value="HELICASE_CTER"/>
    <property type="match status" value="1"/>
</dbReference>
<evidence type="ECO:0000256" key="1">
    <source>
        <dbReference type="ARBA" id="ARBA00022741"/>
    </source>
</evidence>
<dbReference type="Proteomes" id="UP000308549">
    <property type="component" value="Unassembled WGS sequence"/>
</dbReference>
<dbReference type="SMART" id="SM00487">
    <property type="entry name" value="DEXDc"/>
    <property type="match status" value="1"/>
</dbReference>
<dbReference type="GO" id="GO:0016787">
    <property type="term" value="F:hydrolase activity"/>
    <property type="evidence" value="ECO:0007669"/>
    <property type="project" value="UniProtKB-KW"/>
</dbReference>
<dbReference type="CDD" id="cd17964">
    <property type="entry name" value="DEADc_MSS116"/>
    <property type="match status" value="1"/>
</dbReference>
<comment type="similarity">
    <text evidence="6">Belongs to the DEAD box helicase family.</text>
</comment>
<dbReference type="InterPro" id="IPR001650">
    <property type="entry name" value="Helicase_C-like"/>
</dbReference>
<keyword evidence="1 6" id="KW-0547">Nucleotide-binding</keyword>
<keyword evidence="12" id="KW-1185">Reference proteome</keyword>
<dbReference type="GO" id="GO:0003724">
    <property type="term" value="F:RNA helicase activity"/>
    <property type="evidence" value="ECO:0007669"/>
    <property type="project" value="UniProtKB-EC"/>
</dbReference>
<feature type="compositionally biased region" description="Gly residues" evidence="8">
    <location>
        <begin position="636"/>
        <end position="663"/>
    </location>
</feature>
<feature type="domain" description="Helicase ATP-binding" evidence="9">
    <location>
        <begin position="112"/>
        <end position="306"/>
    </location>
</feature>
<feature type="compositionally biased region" description="Basic and acidic residues" evidence="8">
    <location>
        <begin position="664"/>
        <end position="689"/>
    </location>
</feature>
<dbReference type="PANTHER" id="PTHR24031">
    <property type="entry name" value="RNA HELICASE"/>
    <property type="match status" value="1"/>
</dbReference>
<comment type="caution">
    <text evidence="11">The sequence shown here is derived from an EMBL/GenBank/DDBJ whole genome shotgun (WGS) entry which is preliminary data.</text>
</comment>
<feature type="compositionally biased region" description="Basic and acidic residues" evidence="8">
    <location>
        <begin position="625"/>
        <end position="635"/>
    </location>
</feature>
<sequence>MRRAAQRCIASFQRTTAASSPYAFSNSPCLRHTVRQNLPRPYRQAHRSLHQSALLRQQSAAAQATQDHDAPRSRITRFDELEKNNIVHPNVIRTLTKDMGLETLTDVQQATINEALKGTDIIAQARTGTGKTLAFLLPILQNIIKEDPTLAEPSRDRRGPRTSASDIRALVISPTRELAEQIAEEAKKILKNVGIVVQTAVGGTQKRAGMTAIRRQGCHLLIGTPGRLKDILSDPYSRVEAPNLSAFVLDEADRLLDQGFWPEIQEIMRQLPTPQEKDRQTMMFSATVPREVQDLVRKTLKPGFQFVRCVQDDEEPTHKRVPQKIVSMKGLENKIPALMEIVQRGIEAGRQPEGRPFKAIVYYNSTAEVSLAAETLRNLESPSAPGRHPWAPTRIFEIHAKLSQEARTRASDAFRKCQSGILLSSDVTARGMDFPEVTHVIQMALPPSREQYIHRIGRTGRAGKEGEAWILVTPEEASEGRSRLHHLPLQQERSLETASLDLTQAGNVPEQAGQILEMLRGSMRRVPILLKLKAYTALLGVYAWLGNKRRLVQSMNDLSQYGMGLAEPPSISPMLVQRLGLRGIPGVRMGSSSVDRDGDGGGRGFGGPPRRGAFDRDSTGPPRRGGFDRDSRGGRGGDGFDFGRSGFGGRAGSRSGEGFGGGRGRYERDGSAQREFRPRRREDIDAFAR</sequence>
<dbReference type="Gene3D" id="3.40.50.300">
    <property type="entry name" value="P-loop containing nucleotide triphosphate hydrolases"/>
    <property type="match status" value="2"/>
</dbReference>
<name>A0A4U0UFN7_9PEZI</name>
<dbReference type="InterPro" id="IPR027417">
    <property type="entry name" value="P-loop_NTPase"/>
</dbReference>
<dbReference type="Pfam" id="PF00270">
    <property type="entry name" value="DEAD"/>
    <property type="match status" value="1"/>
</dbReference>
<dbReference type="Pfam" id="PF00271">
    <property type="entry name" value="Helicase_C"/>
    <property type="match status" value="1"/>
</dbReference>
<dbReference type="CDD" id="cd18787">
    <property type="entry name" value="SF2_C_DEAD"/>
    <property type="match status" value="1"/>
</dbReference>
<comment type="domain">
    <text evidence="7">The Q motif is unique to and characteristic of the DEAD box family of RNA helicases and controls ATP binding and hydrolysis.</text>
</comment>
<dbReference type="SUPFAM" id="SSF52540">
    <property type="entry name" value="P-loop containing nucleoside triphosphate hydrolases"/>
    <property type="match status" value="2"/>
</dbReference>
<keyword evidence="2 6" id="KW-0378">Hydrolase</keyword>
<accession>A0A4U0UFN7</accession>
<evidence type="ECO:0000313" key="11">
    <source>
        <dbReference type="EMBL" id="TKA34368.1"/>
    </source>
</evidence>
<feature type="domain" description="Helicase C-terminal" evidence="10">
    <location>
        <begin position="340"/>
        <end position="506"/>
    </location>
</feature>
<dbReference type="GO" id="GO:0003723">
    <property type="term" value="F:RNA binding"/>
    <property type="evidence" value="ECO:0007669"/>
    <property type="project" value="UniProtKB-UniRule"/>
</dbReference>
<dbReference type="AlphaFoldDB" id="A0A4U0UFN7"/>
<proteinExistence type="inferred from homology"/>